<protein>
    <recommendedName>
        <fullName evidence="14">Riboflavin biosynthesis protein</fullName>
    </recommendedName>
    <domain>
        <recommendedName>
            <fullName evidence="14">Riboflavin kinase</fullName>
            <ecNumber evidence="14">2.7.1.26</ecNumber>
        </recommendedName>
        <alternativeName>
            <fullName evidence="14">Flavokinase</fullName>
        </alternativeName>
    </domain>
    <domain>
        <recommendedName>
            <fullName evidence="14">FMN adenylyltransferase</fullName>
            <ecNumber evidence="14">2.7.7.2</ecNumber>
        </recommendedName>
        <alternativeName>
            <fullName evidence="14">FAD pyrophosphorylase</fullName>
        </alternativeName>
        <alternativeName>
            <fullName evidence="14">FAD synthase</fullName>
        </alternativeName>
    </domain>
</protein>
<keyword evidence="3 14" id="KW-0285">Flavoprotein</keyword>
<dbReference type="GO" id="GO:0008531">
    <property type="term" value="F:riboflavin kinase activity"/>
    <property type="evidence" value="ECO:0007669"/>
    <property type="project" value="UniProtKB-EC"/>
</dbReference>
<evidence type="ECO:0000313" key="16">
    <source>
        <dbReference type="EMBL" id="MET3575302.1"/>
    </source>
</evidence>
<dbReference type="Gene3D" id="3.40.50.620">
    <property type="entry name" value="HUPs"/>
    <property type="match status" value="1"/>
</dbReference>
<evidence type="ECO:0000256" key="7">
    <source>
        <dbReference type="ARBA" id="ARBA00022741"/>
    </source>
</evidence>
<evidence type="ECO:0000256" key="1">
    <source>
        <dbReference type="ARBA" id="ARBA00004726"/>
    </source>
</evidence>
<dbReference type="InterPro" id="IPR014729">
    <property type="entry name" value="Rossmann-like_a/b/a_fold"/>
</dbReference>
<comment type="pathway">
    <text evidence="2 14">Cofactor biosynthesis; FMN biosynthesis; FMN from riboflavin (ATP route): step 1/1.</text>
</comment>
<evidence type="ECO:0000256" key="6">
    <source>
        <dbReference type="ARBA" id="ARBA00022695"/>
    </source>
</evidence>
<keyword evidence="8 14" id="KW-0418">Kinase</keyword>
<evidence type="ECO:0000256" key="14">
    <source>
        <dbReference type="PIRNR" id="PIRNR004491"/>
    </source>
</evidence>
<dbReference type="EMBL" id="JBEPLW010000005">
    <property type="protein sequence ID" value="MET3575302.1"/>
    <property type="molecule type" value="Genomic_DNA"/>
</dbReference>
<dbReference type="InterPro" id="IPR023465">
    <property type="entry name" value="Riboflavin_kinase_dom_sf"/>
</dbReference>
<organism evidence="16 17">
    <name type="scientific">Bhargavaea ullalensis</name>
    <dbReference type="NCBI Taxonomy" id="1265685"/>
    <lineage>
        <taxon>Bacteria</taxon>
        <taxon>Bacillati</taxon>
        <taxon>Bacillota</taxon>
        <taxon>Bacilli</taxon>
        <taxon>Bacillales</taxon>
        <taxon>Caryophanaceae</taxon>
        <taxon>Bhargavaea</taxon>
    </lineage>
</organism>
<dbReference type="PANTHER" id="PTHR22749">
    <property type="entry name" value="RIBOFLAVIN KINASE/FMN ADENYLYLTRANSFERASE"/>
    <property type="match status" value="1"/>
</dbReference>
<dbReference type="PIRSF" id="PIRSF004491">
    <property type="entry name" value="FAD_Synth"/>
    <property type="match status" value="1"/>
</dbReference>
<dbReference type="Proteomes" id="UP001549099">
    <property type="component" value="Unassembled WGS sequence"/>
</dbReference>
<dbReference type="NCBIfam" id="TIGR00083">
    <property type="entry name" value="ribF"/>
    <property type="match status" value="1"/>
</dbReference>
<keyword evidence="7 14" id="KW-0547">Nucleotide-binding</keyword>
<keyword evidence="5 14" id="KW-0808">Transferase</keyword>
<dbReference type="SMART" id="SM00904">
    <property type="entry name" value="Flavokinase"/>
    <property type="match status" value="1"/>
</dbReference>
<dbReference type="Pfam" id="PF06574">
    <property type="entry name" value="FAD_syn"/>
    <property type="match status" value="1"/>
</dbReference>
<sequence>MKIFNILYPAMPDTGAGGYSVAAGFFDGVHRGHQKVIGHALEVAEREGLIPAVMTFDPHPSAVLGNKKEVTYITPIDQKMEILEGMGVEAVFVIRFTKEFASLTPEMFIDAYVKGIGVRHITTGFDFTFGKFGKGTPEDLRRFAEGTYGVSVIGKVEEDGDKVSSTRIRRLLGEGDVRGAAGLLGRPLMTDGTVIEGDKRGRLIGFPTANVKPVKESFLPAPGVYAVFFETDGVKYPGVLNAGYRPTFKNPGETELSVEVNLIGFEGDLYGKEVRVLWMERIREERKFDGVDALKEQISRDKEEAEKLLSGHARG</sequence>
<dbReference type="SUPFAM" id="SSF52374">
    <property type="entry name" value="Nucleotidylyl transferase"/>
    <property type="match status" value="1"/>
</dbReference>
<keyword evidence="4 14" id="KW-0288">FMN</keyword>
<dbReference type="InterPro" id="IPR002606">
    <property type="entry name" value="Riboflavin_kinase_bac"/>
</dbReference>
<keyword evidence="6 14" id="KW-0548">Nucleotidyltransferase</keyword>
<evidence type="ECO:0000256" key="8">
    <source>
        <dbReference type="ARBA" id="ARBA00022777"/>
    </source>
</evidence>
<keyword evidence="10 14" id="KW-0067">ATP-binding</keyword>
<keyword evidence="9 14" id="KW-0274">FAD</keyword>
<dbReference type="GO" id="GO:0003919">
    <property type="term" value="F:FMN adenylyltransferase activity"/>
    <property type="evidence" value="ECO:0007669"/>
    <property type="project" value="UniProtKB-EC"/>
</dbReference>
<evidence type="ECO:0000256" key="9">
    <source>
        <dbReference type="ARBA" id="ARBA00022827"/>
    </source>
</evidence>
<dbReference type="Gene3D" id="2.40.30.30">
    <property type="entry name" value="Riboflavin kinase-like"/>
    <property type="match status" value="1"/>
</dbReference>
<evidence type="ECO:0000256" key="4">
    <source>
        <dbReference type="ARBA" id="ARBA00022643"/>
    </source>
</evidence>
<reference evidence="16 17" key="1">
    <citation type="submission" date="2024-06" db="EMBL/GenBank/DDBJ databases">
        <title>Genomic Encyclopedia of Type Strains, Phase IV (KMG-IV): sequencing the most valuable type-strain genomes for metagenomic binning, comparative biology and taxonomic classification.</title>
        <authorList>
            <person name="Goeker M."/>
        </authorList>
    </citation>
    <scope>NUCLEOTIDE SEQUENCE [LARGE SCALE GENOMIC DNA]</scope>
    <source>
        <strain evidence="16 17">DSM 26128</strain>
    </source>
</reference>
<dbReference type="EC" id="2.7.7.2" evidence="14"/>
<feature type="domain" description="Riboflavin kinase" evidence="15">
    <location>
        <begin position="183"/>
        <end position="310"/>
    </location>
</feature>
<dbReference type="EC" id="2.7.1.26" evidence="14"/>
<dbReference type="SUPFAM" id="SSF82114">
    <property type="entry name" value="Riboflavin kinase-like"/>
    <property type="match status" value="1"/>
</dbReference>
<name>A0ABV2GB72_9BACL</name>
<comment type="pathway">
    <text evidence="1 14">Cofactor biosynthesis; FAD biosynthesis; FAD from FMN: step 1/1.</text>
</comment>
<dbReference type="PANTHER" id="PTHR22749:SF6">
    <property type="entry name" value="RIBOFLAVIN KINASE"/>
    <property type="match status" value="1"/>
</dbReference>
<evidence type="ECO:0000256" key="12">
    <source>
        <dbReference type="ARBA" id="ARBA00047880"/>
    </source>
</evidence>
<evidence type="ECO:0000256" key="2">
    <source>
        <dbReference type="ARBA" id="ARBA00005201"/>
    </source>
</evidence>
<dbReference type="InterPro" id="IPR015865">
    <property type="entry name" value="Riboflavin_kinase_bac/euk"/>
</dbReference>
<evidence type="ECO:0000259" key="15">
    <source>
        <dbReference type="SMART" id="SM00904"/>
    </source>
</evidence>
<evidence type="ECO:0000256" key="10">
    <source>
        <dbReference type="ARBA" id="ARBA00022840"/>
    </source>
</evidence>
<evidence type="ECO:0000313" key="17">
    <source>
        <dbReference type="Proteomes" id="UP001549099"/>
    </source>
</evidence>
<dbReference type="InterPro" id="IPR015864">
    <property type="entry name" value="FAD_synthase"/>
</dbReference>
<dbReference type="RefSeq" id="WP_354196333.1">
    <property type="nucleotide sequence ID" value="NZ_JBEPLW010000005.1"/>
</dbReference>
<comment type="catalytic activity">
    <reaction evidence="13 14">
        <text>FMN + ATP + H(+) = FAD + diphosphate</text>
        <dbReference type="Rhea" id="RHEA:17237"/>
        <dbReference type="ChEBI" id="CHEBI:15378"/>
        <dbReference type="ChEBI" id="CHEBI:30616"/>
        <dbReference type="ChEBI" id="CHEBI:33019"/>
        <dbReference type="ChEBI" id="CHEBI:57692"/>
        <dbReference type="ChEBI" id="CHEBI:58210"/>
        <dbReference type="EC" id="2.7.7.2"/>
    </reaction>
</comment>
<comment type="similarity">
    <text evidence="14">Belongs to the ribF family.</text>
</comment>
<accession>A0ABV2GB72</accession>
<evidence type="ECO:0000256" key="5">
    <source>
        <dbReference type="ARBA" id="ARBA00022679"/>
    </source>
</evidence>
<dbReference type="InterPro" id="IPR023468">
    <property type="entry name" value="Riboflavin_kinase"/>
</dbReference>
<dbReference type="NCBIfam" id="NF004160">
    <property type="entry name" value="PRK05627.1-3"/>
    <property type="match status" value="1"/>
</dbReference>
<dbReference type="CDD" id="cd02064">
    <property type="entry name" value="FAD_synthetase_N"/>
    <property type="match status" value="1"/>
</dbReference>
<keyword evidence="11" id="KW-0511">Multifunctional enzyme</keyword>
<proteinExistence type="inferred from homology"/>
<evidence type="ECO:0000256" key="13">
    <source>
        <dbReference type="ARBA" id="ARBA00049494"/>
    </source>
</evidence>
<dbReference type="Pfam" id="PF01687">
    <property type="entry name" value="Flavokinase"/>
    <property type="match status" value="1"/>
</dbReference>
<comment type="caution">
    <text evidence="16">The sequence shown here is derived from an EMBL/GenBank/DDBJ whole genome shotgun (WGS) entry which is preliminary data.</text>
</comment>
<evidence type="ECO:0000256" key="11">
    <source>
        <dbReference type="ARBA" id="ARBA00023268"/>
    </source>
</evidence>
<keyword evidence="17" id="KW-1185">Reference proteome</keyword>
<gene>
    <name evidence="16" type="ORF">ABID49_001187</name>
</gene>
<evidence type="ECO:0000256" key="3">
    <source>
        <dbReference type="ARBA" id="ARBA00022630"/>
    </source>
</evidence>
<comment type="catalytic activity">
    <reaction evidence="12 14">
        <text>riboflavin + ATP = FMN + ADP + H(+)</text>
        <dbReference type="Rhea" id="RHEA:14357"/>
        <dbReference type="ChEBI" id="CHEBI:15378"/>
        <dbReference type="ChEBI" id="CHEBI:30616"/>
        <dbReference type="ChEBI" id="CHEBI:57986"/>
        <dbReference type="ChEBI" id="CHEBI:58210"/>
        <dbReference type="ChEBI" id="CHEBI:456216"/>
        <dbReference type="EC" id="2.7.1.26"/>
    </reaction>
</comment>